<evidence type="ECO:0000313" key="3">
    <source>
        <dbReference type="EMBL" id="MBK1704291.1"/>
    </source>
</evidence>
<sequence>MPALPLTIVAVLEPFAVLFTRPSWAHAQVLVIGTLLAQGPRTVTAALRAMGLSGERRFERDHRVLNRARWSGLRGAQILLGLLLALLPAGVPIVMAVDETLERRFGPRIRAKGVYRDAVRSSRGKVVTCLGVEWLVMALLVPVPWSQRVWALPFLTLLMPSEQADTAAGRRHRTTVEWTLVMVRLVARWRGRRPWMLIGDGRYACIRLGWECLTHQATLISRLRLDARLFAKPEPVPPGRRGRKPQTGARLAKLASRVEEARTQGEVVTVPWYRGQRKTLRVLSGIALWHTPGITPLPIRWVLVVDPEGRLPAQAFFTTALTLTPARVIELFVWRWSLEVTFEETRRHLGVETQRQWSELAIARTTPVLMALFSLVCLMVHRWRAHWPTLARSSAWYLKPEATFSDCLALVRRRIWSESYFDTSAGAQDPVQISPQRLERLLDQRAATA</sequence>
<comment type="caution">
    <text evidence="3">The sequence shown here is derived from an EMBL/GenBank/DDBJ whole genome shotgun (WGS) entry which is preliminary data.</text>
</comment>
<gene>
    <name evidence="3" type="ORF">CKO40_06945</name>
</gene>
<dbReference type="InterPro" id="IPR038721">
    <property type="entry name" value="IS701-like_DDE_dom"/>
</dbReference>
<dbReference type="EMBL" id="NRSJ01000009">
    <property type="protein sequence ID" value="MBK1704291.1"/>
    <property type="molecule type" value="Genomic_DNA"/>
</dbReference>
<evidence type="ECO:0000256" key="1">
    <source>
        <dbReference type="SAM" id="Phobius"/>
    </source>
</evidence>
<reference evidence="3" key="1">
    <citation type="submission" date="2017-08" db="EMBL/GenBank/DDBJ databases">
        <authorList>
            <person name="Imhoff J.F."/>
            <person name="Rahn T."/>
            <person name="Kuenzel S."/>
            <person name="Neulinger S.C."/>
        </authorList>
    </citation>
    <scope>NUCLEOTIDE SEQUENCE</scope>
    <source>
        <strain evidence="3">DSM 11080</strain>
    </source>
</reference>
<name>A0AAJ0U2V8_9GAMM</name>
<keyword evidence="1" id="KW-0812">Transmembrane</keyword>
<keyword evidence="1" id="KW-0472">Membrane</keyword>
<dbReference type="InterPro" id="IPR012337">
    <property type="entry name" value="RNaseH-like_sf"/>
</dbReference>
<dbReference type="Pfam" id="PF13546">
    <property type="entry name" value="DDE_5"/>
    <property type="match status" value="1"/>
</dbReference>
<accession>A0AAJ0U2V8</accession>
<evidence type="ECO:0000259" key="2">
    <source>
        <dbReference type="Pfam" id="PF13546"/>
    </source>
</evidence>
<protein>
    <recommendedName>
        <fullName evidence="2">Transposase IS701-like DDE domain-containing protein</fullName>
    </recommendedName>
</protein>
<keyword evidence="1" id="KW-1133">Transmembrane helix</keyword>
<dbReference type="Proteomes" id="UP001296776">
    <property type="component" value="Unassembled WGS sequence"/>
</dbReference>
<dbReference type="AlphaFoldDB" id="A0AAJ0U2V8"/>
<feature type="transmembrane region" description="Helical" evidence="1">
    <location>
        <begin position="76"/>
        <end position="97"/>
    </location>
</feature>
<keyword evidence="4" id="KW-1185">Reference proteome</keyword>
<evidence type="ECO:0000313" key="4">
    <source>
        <dbReference type="Proteomes" id="UP001296776"/>
    </source>
</evidence>
<feature type="domain" description="Transposase IS701-like DDE" evidence="2">
    <location>
        <begin position="25"/>
        <end position="278"/>
    </location>
</feature>
<organism evidence="3 4">
    <name type="scientific">Halochromatium glycolicum</name>
    <dbReference type="NCBI Taxonomy" id="85075"/>
    <lineage>
        <taxon>Bacteria</taxon>
        <taxon>Pseudomonadati</taxon>
        <taxon>Pseudomonadota</taxon>
        <taxon>Gammaproteobacteria</taxon>
        <taxon>Chromatiales</taxon>
        <taxon>Chromatiaceae</taxon>
        <taxon>Halochromatium</taxon>
    </lineage>
</organism>
<reference evidence="3" key="2">
    <citation type="journal article" date="2020" name="Microorganisms">
        <title>Osmotic Adaptation and Compatible Solute Biosynthesis of Phototrophic Bacteria as Revealed from Genome Analyses.</title>
        <authorList>
            <person name="Imhoff J.F."/>
            <person name="Rahn T."/>
            <person name="Kunzel S."/>
            <person name="Keller A."/>
            <person name="Neulinger S.C."/>
        </authorList>
    </citation>
    <scope>NUCLEOTIDE SEQUENCE</scope>
    <source>
        <strain evidence="3">DSM 11080</strain>
    </source>
</reference>
<dbReference type="SUPFAM" id="SSF53098">
    <property type="entry name" value="Ribonuclease H-like"/>
    <property type="match status" value="1"/>
</dbReference>
<proteinExistence type="predicted"/>